<evidence type="ECO:0000313" key="1">
    <source>
        <dbReference type="EMBL" id="EJB35658.1"/>
    </source>
</evidence>
<evidence type="ECO:0000313" key="2">
    <source>
        <dbReference type="Proteomes" id="UP000003026"/>
    </source>
</evidence>
<reference evidence="1 2" key="1">
    <citation type="submission" date="2012-04" db="EMBL/GenBank/DDBJ databases">
        <title>Genome sequence of Helicobacter pylori NQ4044.</title>
        <authorList>
            <person name="Blanchard T.G."/>
            <person name="Czinn S.J."/>
            <person name="McCracken C."/>
            <person name="Abolude K."/>
            <person name="Maroo A."/>
            <person name="Santana-Cruz I."/>
            <person name="Tallon L.J."/>
            <person name="Ficke F.W.F."/>
        </authorList>
    </citation>
    <scope>NUCLEOTIDE SEQUENCE [LARGE SCALE GENOMIC DNA]</scope>
    <source>
        <strain evidence="1 2">NQ4044</strain>
    </source>
</reference>
<sequence>MLLLKNALFLIGLITHEILASFNPPFLFLCGRFYFFTSLIASKKIAPHALKF</sequence>
<organism evidence="1 2">
    <name type="scientific">Helicobacter pylori NQ4044</name>
    <dbReference type="NCBI Taxonomy" id="992028"/>
    <lineage>
        <taxon>Bacteria</taxon>
        <taxon>Pseudomonadati</taxon>
        <taxon>Campylobacterota</taxon>
        <taxon>Epsilonproteobacteria</taxon>
        <taxon>Campylobacterales</taxon>
        <taxon>Helicobacteraceae</taxon>
        <taxon>Helicobacter</taxon>
    </lineage>
</organism>
<dbReference type="RefSeq" id="WP_000925469.1">
    <property type="nucleotide sequence ID" value="NZ_AKNW01000009.1"/>
</dbReference>
<protein>
    <submittedName>
        <fullName evidence="1">Uncharacterized protein</fullName>
    </submittedName>
</protein>
<dbReference type="Proteomes" id="UP000003026">
    <property type="component" value="Unassembled WGS sequence"/>
</dbReference>
<gene>
    <name evidence="1" type="ORF">HPNQ4044_1230</name>
</gene>
<comment type="caution">
    <text evidence="1">The sequence shown here is derived from an EMBL/GenBank/DDBJ whole genome shotgun (WGS) entry which is preliminary data.</text>
</comment>
<name>I9ZH60_HELPX</name>
<dbReference type="PATRIC" id="fig|992028.3.peg.1200"/>
<proteinExistence type="predicted"/>
<dbReference type="EMBL" id="AKNW01000009">
    <property type="protein sequence ID" value="EJB35658.1"/>
    <property type="molecule type" value="Genomic_DNA"/>
</dbReference>
<accession>I9ZH60</accession>
<dbReference type="AlphaFoldDB" id="I9ZH60"/>